<dbReference type="PANTHER" id="PTHR37739:SF8">
    <property type="entry name" value="KINESIN-LIKE PROTEIN KIN-12D"/>
    <property type="match status" value="1"/>
</dbReference>
<name>A0A9Q1KYE7_9CARY</name>
<dbReference type="InterPro" id="IPR044986">
    <property type="entry name" value="KIF15/KIN-12"/>
</dbReference>
<dbReference type="SUPFAM" id="SSF52540">
    <property type="entry name" value="P-loop containing nucleoside triphosphate hydrolases"/>
    <property type="match status" value="1"/>
</dbReference>
<feature type="coiled-coil region" evidence="8">
    <location>
        <begin position="1958"/>
        <end position="2006"/>
    </location>
</feature>
<keyword evidence="3 7" id="KW-0067">ATP-binding</keyword>
<comment type="caution">
    <text evidence="11">The sequence shown here is derived from an EMBL/GenBank/DDBJ whole genome shotgun (WGS) entry which is preliminary data.</text>
</comment>
<dbReference type="GO" id="GO:0008017">
    <property type="term" value="F:microtubule binding"/>
    <property type="evidence" value="ECO:0007669"/>
    <property type="project" value="InterPro"/>
</dbReference>
<dbReference type="Proteomes" id="UP001153076">
    <property type="component" value="Unassembled WGS sequence"/>
</dbReference>
<dbReference type="InterPro" id="IPR001752">
    <property type="entry name" value="Kinesin_motor_dom"/>
</dbReference>
<feature type="coiled-coil region" evidence="8">
    <location>
        <begin position="1081"/>
        <end position="1129"/>
    </location>
</feature>
<keyword evidence="1" id="KW-0493">Microtubule</keyword>
<evidence type="ECO:0000256" key="5">
    <source>
        <dbReference type="ARBA" id="ARBA00023175"/>
    </source>
</evidence>
<dbReference type="GO" id="GO:0005524">
    <property type="term" value="F:ATP binding"/>
    <property type="evidence" value="ECO:0007669"/>
    <property type="project" value="UniProtKB-UniRule"/>
</dbReference>
<sequence>MPRNFKILRRNSGKDQDVEEIENVPINPNDLSSIQALNPKPSVERVGSVKRKCEWTPAKARSKMLDTATLPVSTPERPGTGNVGRKRLALSSAHECRDAGQSQMANYLSQSVSTRNGSSLNLTPRVGGTAGRAYRGHSERDCASTQNTPAGSVSKPPNPGFALFSSLRHPGSSRAGNYAALSRRFSVSSGQLCSVNTVEVPHFDLKEDPSFWMDHNVQVIIRVRPLNSLEINTHGYNRCVKQENAQSITWIGQPATRFTFDHVACETVDQEMLFRMAGLPMVENCLSGYNSCMFAYGQTGSGKTYTMLGEMEDLEFKPSSHRGMTPRIFEFLFARISAEEESRRDEKLKYSCKCSFLEIYNEQIADLLDPTSTNLLLREDVKKGVYVENLSEFEVRSVSDVLRLLIQGSSNRKVAATDMNRESSRSHSVFTCAVESKWERDSTTNLRFARLNLVDLAGSERQKSSGAEGERLKEAANINKSLSTLGHVIMLLVDIAQGKLKHVPYRDSRLTFLLQVVLFSLKLFTNLMFISRWLHINPYFVQDSLGGNSKTMIIANISPSICCAAETLNTLKFAQRAKLVQNNAVINEDSSGDVAALQHQISLLREELSSLKRQNVSRQLAFDHSSTMGEQENANTDIRSKNDEVKADNLMLKSMEKMLAGALRREQIAEASIKELKAEIEQLNLLVHQREEDAKCTKMMLKFRDDKIKRMESLLGDLKPLDAYLLEENAYLSEEIQLLRSKFDKNPEVTRFASENIRLQEQLRRFQDFYEEGERDTLMNEISELQSQVSTHNIEGNGSVHSELTDSLKELTECRSELKSSSESNAKLSREIEDLHDLLRNKKTDMNDHHGIVKAVKDTEVPCVLDQVFGADKCRSKHGMVTNVEEILNLELELDILKIMLKEERLSRGKMEEMIASLIQDAELAEERLLFVSLQFDGAKRDLKEAKSVIEALESQQLLSINEIEDLKDYNGHYLELLHKQELEISALKEQTVRPRYARFRPSELKESPLQVQLKRMQASLDKAKNLNMWYQNDHDAQRTNEEEMDKICRQVEGETADVIVSLQEELSMLQHRVQDSDTKEREAENKLLILESNLKELQETLDTMSQDNELLNQNLQEKDIEIKSLKEDWEILSSEIEGALFEGHETLGNVCDQVDSFSCPLSDKRVWVSEQMGRMIRDISEKESIIEELNRCLEDANVRANDMEHMLLSLRGAAIVLTESHEQDCCEKEEEILQLRSELSRKTYAIAELEQRLKLGYDEVRKASTCATAAFVVVNRLSEINSSHLDAFRVMDIQLRELQEMHQKKDGSRFEKSAAFKEAQRKIEPLEASCNNCISLRQQLHKQQRYISTLQRRFMENDKSAFGKTLKILEDYETEVSIGRPTMNECAEHVGYPERNSCHGIMFFNRFCGALQQPRTATGYEIHEVDSSLAVQLGAGASNTVLRSGENRALVAHDSSEVINICDDSSKIDTSVILLGNEIGSAVGSLKETQAEIAHLSDVKKEIYLSEGKACEDMEAAVKTQVLSIQAAFGEFEKQCESKMLILNHKLHIVDECAQEAKSSWSRTKELHKSELVDAKSTMDQQTAEFFSLLAEFEEAQDKMKEADVMINELTVTNEKMKLETENMKKVNVMLTTERDNLITEVQELQSSYTLKDQNYKNLEEQFERSVSNITSLVEDLVRSASEAEGTYQEALTSIVHDFNSLKSQIQDIVKWMHLSFEEISLEILAKDCALSVSYICHIGMLLDAIIGLQPQNSLLHVGICESDAVISNLRENNMKSEEELQIYQMLDSKLSADIRNNLFCLSSKESETRELSMKLSSFKENVEILRHQEELMLERSNIMGSELAVLTEKLDQSNSTVMVSLLEQERLLNSNEEDMKSQVEIFMLELTAKDFQLLNLVSELQQLAHRNADMEKEHSVCCSALDYLVADVVTLRIVADLRKELFSERETQIICLQIEVKEAKDGEAKVLNQLHKLEEEYVTLKENLNMKEKENESFKNKLQEMESSNCYLLEDIQEKNLESNSVMGCIDMLKLQNCRLEVDISNLESRIALLVKDLKLKKTELDDTSETLCKRSQDLENCRVKMNALQDENLILRDELLHLRQSYCELLRTSTSKVVKCIDSVGTADVQSCSMLEQLDKNLKMLLDKISHDACQSLDVVSVFLQELEFLDSNAKGLVSEKLSLQEQLSRKDEVLNGLLFDLRLLRENAANNKDQMDEIGKLAATLKSAEDELAIRSSELDEAIAYGQNLGVKLKGQTDMITTLEMDLEKANSLKLLSDENMGLRSHIDVIIPARASVEQELTEKRSVVDGLEKELLEMTLGQMNDLVESLKSNLVEVSGEKDQLQKEIMVLEEKVGTAHAFAKENETIAAESQEVAESTRIYAEEKEEEVKLLESSVLELGSTLAALEKKVDILKREAERQQTKREALESELHSLKSQMHHIESADDIKRHLDEKAKNLQDALKHLEIVEEDLLKKDREIAQCKTHIAELTVQAEGQASRLCRAESFLLQVMEELVQYRVSNGISSSITFDEVQRLNRKLKGTEKDKLRLVETLLGLFANFSKAAGGTISISKSNDYASEEALKQSGVSGDET</sequence>
<keyword evidence="4 8" id="KW-0175">Coiled coil</keyword>
<dbReference type="GO" id="GO:0007018">
    <property type="term" value="P:microtubule-based movement"/>
    <property type="evidence" value="ECO:0007669"/>
    <property type="project" value="InterPro"/>
</dbReference>
<organism evidence="11 12">
    <name type="scientific">Carnegiea gigantea</name>
    <dbReference type="NCBI Taxonomy" id="171969"/>
    <lineage>
        <taxon>Eukaryota</taxon>
        <taxon>Viridiplantae</taxon>
        <taxon>Streptophyta</taxon>
        <taxon>Embryophyta</taxon>
        <taxon>Tracheophyta</taxon>
        <taxon>Spermatophyta</taxon>
        <taxon>Magnoliopsida</taxon>
        <taxon>eudicotyledons</taxon>
        <taxon>Gunneridae</taxon>
        <taxon>Pentapetalae</taxon>
        <taxon>Caryophyllales</taxon>
        <taxon>Cactineae</taxon>
        <taxon>Cactaceae</taxon>
        <taxon>Cactoideae</taxon>
        <taxon>Echinocereeae</taxon>
        <taxon>Carnegiea</taxon>
    </lineage>
</organism>
<evidence type="ECO:0000313" key="12">
    <source>
        <dbReference type="Proteomes" id="UP001153076"/>
    </source>
</evidence>
<evidence type="ECO:0000256" key="3">
    <source>
        <dbReference type="ARBA" id="ARBA00022840"/>
    </source>
</evidence>
<feature type="binding site" evidence="7">
    <location>
        <begin position="297"/>
        <end position="304"/>
    </location>
    <ligand>
        <name>ATP</name>
        <dbReference type="ChEBI" id="CHEBI:30616"/>
    </ligand>
</feature>
<evidence type="ECO:0000259" key="10">
    <source>
        <dbReference type="PROSITE" id="PS50067"/>
    </source>
</evidence>
<dbReference type="PROSITE" id="PS50067">
    <property type="entry name" value="KINESIN_MOTOR_2"/>
    <property type="match status" value="1"/>
</dbReference>
<proteinExistence type="inferred from homology"/>
<evidence type="ECO:0000256" key="6">
    <source>
        <dbReference type="ARBA" id="ARBA00034488"/>
    </source>
</evidence>
<protein>
    <recommendedName>
        <fullName evidence="10">Kinesin motor domain-containing protein</fullName>
    </recommendedName>
</protein>
<gene>
    <name evidence="11" type="ORF">Cgig2_032452</name>
</gene>
<evidence type="ECO:0000256" key="4">
    <source>
        <dbReference type="ARBA" id="ARBA00023054"/>
    </source>
</evidence>
<dbReference type="InterPro" id="IPR036961">
    <property type="entry name" value="Kinesin_motor_dom_sf"/>
</dbReference>
<dbReference type="PROSITE" id="PS00411">
    <property type="entry name" value="KINESIN_MOTOR_1"/>
    <property type="match status" value="1"/>
</dbReference>
<feature type="coiled-coil region" evidence="8">
    <location>
        <begin position="2077"/>
        <end position="2104"/>
    </location>
</feature>
<evidence type="ECO:0000256" key="2">
    <source>
        <dbReference type="ARBA" id="ARBA00022741"/>
    </source>
</evidence>
<evidence type="ECO:0000256" key="1">
    <source>
        <dbReference type="ARBA" id="ARBA00022701"/>
    </source>
</evidence>
<dbReference type="GO" id="GO:0005874">
    <property type="term" value="C:microtubule"/>
    <property type="evidence" value="ECO:0007669"/>
    <property type="project" value="UniProtKB-KW"/>
</dbReference>
<keyword evidence="5 7" id="KW-0505">Motor protein</keyword>
<dbReference type="PRINTS" id="PR00380">
    <property type="entry name" value="KINESINHEAVY"/>
</dbReference>
<feature type="region of interest" description="Disordered" evidence="9">
    <location>
        <begin position="132"/>
        <end position="157"/>
    </location>
</feature>
<dbReference type="InterPro" id="IPR027417">
    <property type="entry name" value="P-loop_NTPase"/>
</dbReference>
<dbReference type="Gene3D" id="3.40.850.10">
    <property type="entry name" value="Kinesin motor domain"/>
    <property type="match status" value="1"/>
</dbReference>
<comment type="similarity">
    <text evidence="6">Belongs to the TRAFAC class myosin-kinesin ATPase superfamily. Kinesin family. KIN-12 subfamily.</text>
</comment>
<dbReference type="PANTHER" id="PTHR37739">
    <property type="entry name" value="KINESIN-LIKE PROTEIN KIN-12D"/>
    <property type="match status" value="1"/>
</dbReference>
<feature type="domain" description="Kinesin motor" evidence="10">
    <location>
        <begin position="216"/>
        <end position="580"/>
    </location>
</feature>
<dbReference type="InterPro" id="IPR019821">
    <property type="entry name" value="Kinesin_motor_CS"/>
</dbReference>
<keyword evidence="12" id="KW-1185">Reference proteome</keyword>
<dbReference type="EMBL" id="JAKOGI010000012">
    <property type="protein sequence ID" value="KAJ8450827.1"/>
    <property type="molecule type" value="Genomic_DNA"/>
</dbReference>
<feature type="coiled-coil region" evidence="8">
    <location>
        <begin position="1180"/>
        <end position="1207"/>
    </location>
</feature>
<dbReference type="SMART" id="SM00129">
    <property type="entry name" value="KISc"/>
    <property type="match status" value="1"/>
</dbReference>
<feature type="coiled-coil region" evidence="8">
    <location>
        <begin position="2397"/>
        <end position="2476"/>
    </location>
</feature>
<evidence type="ECO:0000313" key="11">
    <source>
        <dbReference type="EMBL" id="KAJ8450827.1"/>
    </source>
</evidence>
<feature type="coiled-coil region" evidence="8">
    <location>
        <begin position="908"/>
        <end position="956"/>
    </location>
</feature>
<dbReference type="FunFam" id="3.40.850.10:FF:000033">
    <property type="entry name" value="Kinesin-like protein KIN-12E"/>
    <property type="match status" value="1"/>
</dbReference>
<evidence type="ECO:0000256" key="7">
    <source>
        <dbReference type="PROSITE-ProRule" id="PRU00283"/>
    </source>
</evidence>
<keyword evidence="2 7" id="KW-0547">Nucleotide-binding</keyword>
<accession>A0A9Q1KYE7</accession>
<dbReference type="GO" id="GO:0003777">
    <property type="term" value="F:microtubule motor activity"/>
    <property type="evidence" value="ECO:0007669"/>
    <property type="project" value="InterPro"/>
</dbReference>
<dbReference type="Pfam" id="PF00225">
    <property type="entry name" value="Kinesin"/>
    <property type="match status" value="2"/>
</dbReference>
<reference evidence="11" key="1">
    <citation type="submission" date="2022-04" db="EMBL/GenBank/DDBJ databases">
        <title>Carnegiea gigantea Genome sequencing and assembly v2.</title>
        <authorList>
            <person name="Copetti D."/>
            <person name="Sanderson M.J."/>
            <person name="Burquez A."/>
            <person name="Wojciechowski M.F."/>
        </authorList>
    </citation>
    <scope>NUCLEOTIDE SEQUENCE</scope>
    <source>
        <strain evidence="11">SGP5-SGP5p</strain>
        <tissue evidence="11">Aerial part</tissue>
    </source>
</reference>
<dbReference type="OrthoDB" id="3176171at2759"/>
<evidence type="ECO:0000256" key="8">
    <source>
        <dbReference type="SAM" id="Coils"/>
    </source>
</evidence>
<evidence type="ECO:0000256" key="9">
    <source>
        <dbReference type="SAM" id="MobiDB-lite"/>
    </source>
</evidence>
<feature type="coiled-coil region" evidence="8">
    <location>
        <begin position="659"/>
        <end position="693"/>
    </location>
</feature>
<feature type="coiled-coil region" evidence="8">
    <location>
        <begin position="2294"/>
        <end position="2354"/>
    </location>
</feature>